<dbReference type="RefSeq" id="WP_309862634.1">
    <property type="nucleotide sequence ID" value="NZ_JAVDQG010000002.1"/>
</dbReference>
<dbReference type="PANTHER" id="PTHR43765:SF2">
    <property type="entry name" value="2-DEHYDROPANTOATE 2-REDUCTASE"/>
    <property type="match status" value="1"/>
</dbReference>
<evidence type="ECO:0000256" key="3">
    <source>
        <dbReference type="ARBA" id="ARBA00007870"/>
    </source>
</evidence>
<name>A0ABU1IKY9_9BACL</name>
<comment type="pathway">
    <text evidence="2 11">Cofactor biosynthesis; (R)-pantothenate biosynthesis; (R)-pantoate from 3-methyl-2-oxobutanoate: step 2/2.</text>
</comment>
<evidence type="ECO:0000313" key="15">
    <source>
        <dbReference type="Proteomes" id="UP001185012"/>
    </source>
</evidence>
<dbReference type="InterPro" id="IPR013752">
    <property type="entry name" value="KPA_reductase"/>
</dbReference>
<feature type="domain" description="Ketopantoate reductase C-terminal" evidence="13">
    <location>
        <begin position="174"/>
        <end position="296"/>
    </location>
</feature>
<feature type="domain" description="Ketopantoate reductase N-terminal" evidence="12">
    <location>
        <begin position="3"/>
        <end position="149"/>
    </location>
</feature>
<dbReference type="GO" id="GO:0008677">
    <property type="term" value="F:2-dehydropantoate 2-reductase activity"/>
    <property type="evidence" value="ECO:0007669"/>
    <property type="project" value="UniProtKB-EC"/>
</dbReference>
<evidence type="ECO:0000259" key="12">
    <source>
        <dbReference type="Pfam" id="PF02558"/>
    </source>
</evidence>
<keyword evidence="15" id="KW-1185">Reference proteome</keyword>
<dbReference type="InterPro" id="IPR050838">
    <property type="entry name" value="Ketopantoate_reductase"/>
</dbReference>
<keyword evidence="8 11" id="KW-0560">Oxidoreductase</keyword>
<dbReference type="EMBL" id="JAVDQG010000002">
    <property type="protein sequence ID" value="MDR6224814.1"/>
    <property type="molecule type" value="Genomic_DNA"/>
</dbReference>
<comment type="similarity">
    <text evidence="3 11">Belongs to the ketopantoate reductase family.</text>
</comment>
<evidence type="ECO:0000313" key="14">
    <source>
        <dbReference type="EMBL" id="MDR6224814.1"/>
    </source>
</evidence>
<dbReference type="InterPro" id="IPR013332">
    <property type="entry name" value="KPR_N"/>
</dbReference>
<dbReference type="Gene3D" id="1.10.1040.10">
    <property type="entry name" value="N-(1-d-carboxylethyl)-l-norvaline Dehydrogenase, domain 2"/>
    <property type="match status" value="1"/>
</dbReference>
<accession>A0ABU1IKY9</accession>
<sequence>MRIMIWGSGALGLLWARRLHNLGADPVLITRTGRQRDRIREEGLIVTDDRGDVHRCSVPVFTPDDRLPRADWVWVMVKQTALDQVREQLNRACGPDSEVWLWQNGWHPQWPFTEGTWYWWNTVTTEGALRESENRVRHTGVGSTWVGSLLSPTGGPELKRLPGLDRWVFPDPHIRDRIWTKLAINCVINPLTAVWGVKNGQLLHCKEFPALAKGLLREAVEAARLQEVCLSFDTLWEQVQAVCRRTALNRSSMLQDVESGKKTEVDFINGAIVRTGNKAGIDFALNREMVERVRDVEGTKGK</sequence>
<dbReference type="InterPro" id="IPR013328">
    <property type="entry name" value="6PGD_dom2"/>
</dbReference>
<evidence type="ECO:0000256" key="1">
    <source>
        <dbReference type="ARBA" id="ARBA00002919"/>
    </source>
</evidence>
<proteinExistence type="inferred from homology"/>
<evidence type="ECO:0000256" key="4">
    <source>
        <dbReference type="ARBA" id="ARBA00013014"/>
    </source>
</evidence>
<dbReference type="EC" id="1.1.1.169" evidence="4 11"/>
<evidence type="ECO:0000256" key="6">
    <source>
        <dbReference type="ARBA" id="ARBA00022655"/>
    </source>
</evidence>
<dbReference type="InterPro" id="IPR036291">
    <property type="entry name" value="NAD(P)-bd_dom_sf"/>
</dbReference>
<dbReference type="Pfam" id="PF02558">
    <property type="entry name" value="ApbA"/>
    <property type="match status" value="1"/>
</dbReference>
<dbReference type="PANTHER" id="PTHR43765">
    <property type="entry name" value="2-DEHYDROPANTOATE 2-REDUCTASE-RELATED"/>
    <property type="match status" value="1"/>
</dbReference>
<evidence type="ECO:0000256" key="10">
    <source>
        <dbReference type="ARBA" id="ARBA00048793"/>
    </source>
</evidence>
<dbReference type="SUPFAM" id="SSF51735">
    <property type="entry name" value="NAD(P)-binding Rossmann-fold domains"/>
    <property type="match status" value="1"/>
</dbReference>
<keyword evidence="6 11" id="KW-0566">Pantothenate biosynthesis</keyword>
<organism evidence="14 15">
    <name type="scientific">Desmospora profundinema</name>
    <dbReference type="NCBI Taxonomy" id="1571184"/>
    <lineage>
        <taxon>Bacteria</taxon>
        <taxon>Bacillati</taxon>
        <taxon>Bacillota</taxon>
        <taxon>Bacilli</taxon>
        <taxon>Bacillales</taxon>
        <taxon>Thermoactinomycetaceae</taxon>
        <taxon>Desmospora</taxon>
    </lineage>
</organism>
<evidence type="ECO:0000256" key="2">
    <source>
        <dbReference type="ARBA" id="ARBA00004994"/>
    </source>
</evidence>
<evidence type="ECO:0000256" key="11">
    <source>
        <dbReference type="RuleBase" id="RU362068"/>
    </source>
</evidence>
<evidence type="ECO:0000256" key="8">
    <source>
        <dbReference type="ARBA" id="ARBA00023002"/>
    </source>
</evidence>
<protein>
    <recommendedName>
        <fullName evidence="5 11">2-dehydropantoate 2-reductase</fullName>
        <ecNumber evidence="4 11">1.1.1.169</ecNumber>
    </recommendedName>
    <alternativeName>
        <fullName evidence="9 11">Ketopantoate reductase</fullName>
    </alternativeName>
</protein>
<evidence type="ECO:0000256" key="5">
    <source>
        <dbReference type="ARBA" id="ARBA00019465"/>
    </source>
</evidence>
<dbReference type="Pfam" id="PF08546">
    <property type="entry name" value="ApbA_C"/>
    <property type="match status" value="1"/>
</dbReference>
<dbReference type="InterPro" id="IPR003710">
    <property type="entry name" value="ApbA"/>
</dbReference>
<comment type="function">
    <text evidence="1 11">Catalyzes the NADPH-dependent reduction of ketopantoate into pantoic acid.</text>
</comment>
<evidence type="ECO:0000259" key="13">
    <source>
        <dbReference type="Pfam" id="PF08546"/>
    </source>
</evidence>
<evidence type="ECO:0000256" key="9">
    <source>
        <dbReference type="ARBA" id="ARBA00032024"/>
    </source>
</evidence>
<comment type="caution">
    <text evidence="14">The sequence shown here is derived from an EMBL/GenBank/DDBJ whole genome shotgun (WGS) entry which is preliminary data.</text>
</comment>
<reference evidence="14 15" key="1">
    <citation type="submission" date="2023-07" db="EMBL/GenBank/DDBJ databases">
        <title>Genomic Encyclopedia of Type Strains, Phase IV (KMG-IV): sequencing the most valuable type-strain genomes for metagenomic binning, comparative biology and taxonomic classification.</title>
        <authorList>
            <person name="Goeker M."/>
        </authorList>
    </citation>
    <scope>NUCLEOTIDE SEQUENCE [LARGE SCALE GENOMIC DNA]</scope>
    <source>
        <strain evidence="14 15">DSM 45903</strain>
    </source>
</reference>
<gene>
    <name evidence="14" type="ORF">JOE21_000805</name>
</gene>
<dbReference type="Proteomes" id="UP001185012">
    <property type="component" value="Unassembled WGS sequence"/>
</dbReference>
<dbReference type="SUPFAM" id="SSF48179">
    <property type="entry name" value="6-phosphogluconate dehydrogenase C-terminal domain-like"/>
    <property type="match status" value="1"/>
</dbReference>
<dbReference type="NCBIfam" id="TIGR00745">
    <property type="entry name" value="apbA_panE"/>
    <property type="match status" value="1"/>
</dbReference>
<keyword evidence="7 11" id="KW-0521">NADP</keyword>
<comment type="catalytic activity">
    <reaction evidence="10 11">
        <text>(R)-pantoate + NADP(+) = 2-dehydropantoate + NADPH + H(+)</text>
        <dbReference type="Rhea" id="RHEA:16233"/>
        <dbReference type="ChEBI" id="CHEBI:11561"/>
        <dbReference type="ChEBI" id="CHEBI:15378"/>
        <dbReference type="ChEBI" id="CHEBI:15980"/>
        <dbReference type="ChEBI" id="CHEBI:57783"/>
        <dbReference type="ChEBI" id="CHEBI:58349"/>
        <dbReference type="EC" id="1.1.1.169"/>
    </reaction>
</comment>
<dbReference type="Gene3D" id="3.40.50.720">
    <property type="entry name" value="NAD(P)-binding Rossmann-like Domain"/>
    <property type="match status" value="1"/>
</dbReference>
<evidence type="ECO:0000256" key="7">
    <source>
        <dbReference type="ARBA" id="ARBA00022857"/>
    </source>
</evidence>
<dbReference type="InterPro" id="IPR008927">
    <property type="entry name" value="6-PGluconate_DH-like_C_sf"/>
</dbReference>